<dbReference type="SUPFAM" id="SSF88713">
    <property type="entry name" value="Glycoside hydrolase/deacetylase"/>
    <property type="match status" value="1"/>
</dbReference>
<dbReference type="Proteomes" id="UP000054926">
    <property type="component" value="Unassembled WGS sequence"/>
</dbReference>
<dbReference type="AlphaFoldDB" id="A0A0W0ZD70"/>
<evidence type="ECO:0000313" key="2">
    <source>
        <dbReference type="Proteomes" id="UP000054926"/>
    </source>
</evidence>
<dbReference type="Gene3D" id="3.20.20.370">
    <property type="entry name" value="Glycoside hydrolase/deacetylase"/>
    <property type="match status" value="1"/>
</dbReference>
<dbReference type="STRING" id="947033.Lste_3289"/>
<dbReference type="CDD" id="cd10979">
    <property type="entry name" value="CE4_PuuE_like"/>
    <property type="match status" value="1"/>
</dbReference>
<dbReference type="PANTHER" id="PTHR43123">
    <property type="entry name" value="POLYSACCHARIDE DEACETYLASE-RELATED"/>
    <property type="match status" value="1"/>
</dbReference>
<gene>
    <name evidence="1" type="ORF">Lste_3289</name>
</gene>
<dbReference type="RefSeq" id="WP_058512103.1">
    <property type="nucleotide sequence ID" value="NZ_LNYY01000021.1"/>
</dbReference>
<comment type="caution">
    <text evidence="1">The sequence shown here is derived from an EMBL/GenBank/DDBJ whole genome shotgun (WGS) entry which is preliminary data.</text>
</comment>
<protein>
    <submittedName>
        <fullName evidence="1">Polysaccharide deacetylase</fullName>
    </submittedName>
</protein>
<organism evidence="1 2">
    <name type="scientific">Legionella steelei</name>
    <dbReference type="NCBI Taxonomy" id="947033"/>
    <lineage>
        <taxon>Bacteria</taxon>
        <taxon>Pseudomonadati</taxon>
        <taxon>Pseudomonadota</taxon>
        <taxon>Gammaproteobacteria</taxon>
        <taxon>Legionellales</taxon>
        <taxon>Legionellaceae</taxon>
        <taxon>Legionella</taxon>
    </lineage>
</organism>
<dbReference type="OrthoDB" id="9787041at2"/>
<dbReference type="InterPro" id="IPR011330">
    <property type="entry name" value="Glyco_hydro/deAcase_b/a-brl"/>
</dbReference>
<proteinExistence type="predicted"/>
<keyword evidence="2" id="KW-1185">Reference proteome</keyword>
<dbReference type="GO" id="GO:0005975">
    <property type="term" value="P:carbohydrate metabolic process"/>
    <property type="evidence" value="ECO:0007669"/>
    <property type="project" value="InterPro"/>
</dbReference>
<name>A0A0W0ZD70_9GAMM</name>
<reference evidence="1 2" key="1">
    <citation type="submission" date="2015-11" db="EMBL/GenBank/DDBJ databases">
        <title>Genomic analysis of 38 Legionella species identifies large and diverse effector repertoires.</title>
        <authorList>
            <person name="Burstein D."/>
            <person name="Amaro F."/>
            <person name="Zusman T."/>
            <person name="Lifshitz Z."/>
            <person name="Cohen O."/>
            <person name="Gilbert J.A."/>
            <person name="Pupko T."/>
            <person name="Shuman H.A."/>
            <person name="Segal G."/>
        </authorList>
    </citation>
    <scope>NUCLEOTIDE SEQUENCE [LARGE SCALE GENOMIC DNA]</scope>
    <source>
        <strain evidence="1 2">IMVS3376</strain>
    </source>
</reference>
<dbReference type="EMBL" id="LNYY01000021">
    <property type="protein sequence ID" value="KTD67083.1"/>
    <property type="molecule type" value="Genomic_DNA"/>
</dbReference>
<accession>A0A0W0ZD70</accession>
<dbReference type="PANTHER" id="PTHR43123:SF4">
    <property type="entry name" value="POLYSACCHARIDE DEACETYLASE"/>
    <property type="match status" value="1"/>
</dbReference>
<evidence type="ECO:0000313" key="1">
    <source>
        <dbReference type="EMBL" id="KTD67083.1"/>
    </source>
</evidence>
<dbReference type="PATRIC" id="fig|947033.5.peg.3498"/>
<sequence length="291" mass="33636">MLQHHYRYNYSPIIDRPVFDWPNKTRLAFYIGLNLEHFSFGEGLGAELAPGPRPQPDILNYTWRDYGNRVGVWYLLELFNQLNLPTALLVNTSIYDYCPQVVTAFRQRNDEVVAHGHSNSIRQGSLSKEDEKIMIQEVTKKIKQEEGKLPQGWLGPWISESLATPDLLHAAGYEYVLDWAHDDQPTWLKTESGKILSIPYSQEIDDIPAIVPNRMSASVFADMMIDHFDEMLEQSKLRPLVFGVALHPYIIGQPFRLKHLRRALTYIAKHRDQIWITHPGAIAEHYKSLFP</sequence>